<dbReference type="Pfam" id="PF10355">
    <property type="entry name" value="Ytp1"/>
    <property type="match status" value="1"/>
</dbReference>
<evidence type="ECO:0000313" key="6">
    <source>
        <dbReference type="EMBL" id="CEN61740.1"/>
    </source>
</evidence>
<evidence type="ECO:0000313" key="7">
    <source>
        <dbReference type="Proteomes" id="UP000054771"/>
    </source>
</evidence>
<accession>A0A0U5GU90</accession>
<feature type="transmembrane region" description="Helical" evidence="2">
    <location>
        <begin position="79"/>
        <end position="96"/>
    </location>
</feature>
<keyword evidence="7" id="KW-1185">Reference proteome</keyword>
<evidence type="ECO:0000256" key="2">
    <source>
        <dbReference type="SAM" id="Phobius"/>
    </source>
</evidence>
<evidence type="ECO:0000256" key="1">
    <source>
        <dbReference type="SAM" id="MobiDB-lite"/>
    </source>
</evidence>
<feature type="domain" description="Protein YTP1-like C-terminal" evidence="5">
    <location>
        <begin position="159"/>
        <end position="405"/>
    </location>
</feature>
<feature type="transmembrane region" description="Helical" evidence="2">
    <location>
        <begin position="308"/>
        <end position="329"/>
    </location>
</feature>
<feature type="compositionally biased region" description="Acidic residues" evidence="1">
    <location>
        <begin position="445"/>
        <end position="458"/>
    </location>
</feature>
<dbReference type="PANTHER" id="PTHR31685:SF2">
    <property type="entry name" value="PROTEIN YTP1"/>
    <property type="match status" value="1"/>
</dbReference>
<organism evidence="6 7">
    <name type="scientific">Aspergillus calidoustus</name>
    <dbReference type="NCBI Taxonomy" id="454130"/>
    <lineage>
        <taxon>Eukaryota</taxon>
        <taxon>Fungi</taxon>
        <taxon>Dikarya</taxon>
        <taxon>Ascomycota</taxon>
        <taxon>Pezizomycotina</taxon>
        <taxon>Eurotiomycetes</taxon>
        <taxon>Eurotiomycetidae</taxon>
        <taxon>Eurotiales</taxon>
        <taxon>Aspergillaceae</taxon>
        <taxon>Aspergillus</taxon>
        <taxon>Aspergillus subgen. Nidulantes</taxon>
    </lineage>
</organism>
<feature type="signal peptide" evidence="3">
    <location>
        <begin position="1"/>
        <end position="20"/>
    </location>
</feature>
<evidence type="ECO:0008006" key="8">
    <source>
        <dbReference type="Google" id="ProtNLM"/>
    </source>
</evidence>
<feature type="transmembrane region" description="Helical" evidence="2">
    <location>
        <begin position="247"/>
        <end position="267"/>
    </location>
</feature>
<feature type="domain" description="DUF2427" evidence="4">
    <location>
        <begin position="29"/>
        <end position="130"/>
    </location>
</feature>
<proteinExistence type="predicted"/>
<gene>
    <name evidence="6" type="ORF">ASPCAL08389</name>
</gene>
<feature type="transmembrane region" description="Helical" evidence="2">
    <location>
        <begin position="108"/>
        <end position="129"/>
    </location>
</feature>
<dbReference type="EMBL" id="CDMC01000006">
    <property type="protein sequence ID" value="CEN61740.1"/>
    <property type="molecule type" value="Genomic_DNA"/>
</dbReference>
<feature type="compositionally biased region" description="Polar residues" evidence="1">
    <location>
        <begin position="467"/>
        <end position="481"/>
    </location>
</feature>
<keyword evidence="2" id="KW-1133">Transmembrane helix</keyword>
<dbReference type="PANTHER" id="PTHR31685">
    <property type="entry name" value="INTEGRAL MEMBRANE PROTEIN (AFU_ORTHOLOGUE AFUA_6G12730)-RELATED"/>
    <property type="match status" value="1"/>
</dbReference>
<dbReference type="Proteomes" id="UP000054771">
    <property type="component" value="Unassembled WGS sequence"/>
</dbReference>
<feature type="transmembrane region" description="Helical" evidence="2">
    <location>
        <begin position="185"/>
        <end position="206"/>
    </location>
</feature>
<feature type="chain" id="PRO_5006858216" description="Integral membrane protein" evidence="3">
    <location>
        <begin position="21"/>
        <end position="481"/>
    </location>
</feature>
<keyword evidence="2" id="KW-0812">Transmembrane</keyword>
<feature type="region of interest" description="Disordered" evidence="1">
    <location>
        <begin position="441"/>
        <end position="481"/>
    </location>
</feature>
<dbReference type="Pfam" id="PF10348">
    <property type="entry name" value="DUF2427"/>
    <property type="match status" value="1"/>
</dbReference>
<keyword evidence="3" id="KW-0732">Signal</keyword>
<dbReference type="InterPro" id="IPR018827">
    <property type="entry name" value="YTP1_C"/>
</dbReference>
<name>A0A0U5GU90_ASPCI</name>
<evidence type="ECO:0000256" key="3">
    <source>
        <dbReference type="SAM" id="SignalP"/>
    </source>
</evidence>
<keyword evidence="2" id="KW-0472">Membrane</keyword>
<dbReference type="OMA" id="WEEGRIN"/>
<dbReference type="AlphaFoldDB" id="A0A0U5GU90"/>
<feature type="transmembrane region" description="Helical" evidence="2">
    <location>
        <begin position="383"/>
        <end position="405"/>
    </location>
</feature>
<protein>
    <recommendedName>
        <fullName evidence="8">Integral membrane protein</fullName>
    </recommendedName>
</protein>
<evidence type="ECO:0000259" key="4">
    <source>
        <dbReference type="Pfam" id="PF10348"/>
    </source>
</evidence>
<dbReference type="OrthoDB" id="4137487at2759"/>
<evidence type="ECO:0000259" key="5">
    <source>
        <dbReference type="Pfam" id="PF10355"/>
    </source>
</evidence>
<feature type="transmembrane region" description="Helical" evidence="2">
    <location>
        <begin position="341"/>
        <end position="363"/>
    </location>
</feature>
<feature type="transmembrane region" description="Helical" evidence="2">
    <location>
        <begin position="150"/>
        <end position="173"/>
    </location>
</feature>
<reference evidence="7" key="1">
    <citation type="journal article" date="2016" name="Genome Announc.">
        <title>Draft genome sequences of fungus Aspergillus calidoustus.</title>
        <authorList>
            <person name="Horn F."/>
            <person name="Linde J."/>
            <person name="Mattern D.J."/>
            <person name="Walther G."/>
            <person name="Guthke R."/>
            <person name="Scherlach K."/>
            <person name="Martin K."/>
            <person name="Brakhage A.A."/>
            <person name="Petzke L."/>
            <person name="Valiante V."/>
        </authorList>
    </citation>
    <scope>NUCLEOTIDE SEQUENCE [LARGE SCALE GENOMIC DNA]</scope>
    <source>
        <strain evidence="7">SF006504</strain>
    </source>
</reference>
<dbReference type="InterPro" id="IPR018825">
    <property type="entry name" value="DUF2427"/>
</dbReference>
<dbReference type="CDD" id="cd08760">
    <property type="entry name" value="Cyt_b561_FRRS1_like"/>
    <property type="match status" value="1"/>
</dbReference>
<sequence>MRTATRLLFCAAAVVPAITAHNHHGGGSKIPEGETISPEPLGIVMWVHIFIQMFAYGVVFPIGMVLGIGKSRWHVPTQVLGTTLAIAGFFLGHAHTGREYKANNIHASFAWILQILLGAQIVLGLYLKGHWEEGRINRPLRALLRPCHSVLGKIMPIVAWTQMVFGGITALGICQGDYLGQCAAHFIMGSAFVGYGILLTIVLLVGQLWLRRRGRSQEFYDSAVIATFGCINTFTEHRWGTAWVRNDWQHTAIGIIWWCAGVVGMWLSWDHHSKKPKRNFIPGAVLFVTGWTMSAHPQELMVSAATHAAFGFALMAAGVSRIVEIAFVLRDEHSVADGDGGWGWNSFQFLPIFCLYAAGFLLMGANAEQMALIDASSIDHVSYILVLLSVACIVFLFANVLIYIYDRLSNGQPNNVTDYPDGHVAGDDRVVPVGEGEFELRGLMSDDDDDSTYDDDPDESKRMLDSGGSSFEGNRSSTSGR</sequence>
<dbReference type="STRING" id="454130.A0A0U5GU90"/>
<feature type="transmembrane region" description="Helical" evidence="2">
    <location>
        <begin position="43"/>
        <end position="67"/>
    </location>
</feature>
<dbReference type="Gene3D" id="1.20.120.1770">
    <property type="match status" value="1"/>
</dbReference>